<keyword evidence="4 5" id="KW-0904">Protein phosphatase</keyword>
<evidence type="ECO:0000256" key="1">
    <source>
        <dbReference type="ARBA" id="ARBA00006702"/>
    </source>
</evidence>
<feature type="compositionally biased region" description="Basic and acidic residues" evidence="6">
    <location>
        <begin position="93"/>
        <end position="109"/>
    </location>
</feature>
<evidence type="ECO:0000259" key="7">
    <source>
        <dbReference type="PROSITE" id="PS51746"/>
    </source>
</evidence>
<feature type="region of interest" description="Disordered" evidence="6">
    <location>
        <begin position="1"/>
        <end position="123"/>
    </location>
</feature>
<dbReference type="SMART" id="SM00332">
    <property type="entry name" value="PP2Cc"/>
    <property type="match status" value="1"/>
</dbReference>
<dbReference type="PROSITE" id="PS01032">
    <property type="entry name" value="PPM_1"/>
    <property type="match status" value="1"/>
</dbReference>
<dbReference type="Gene3D" id="3.60.40.10">
    <property type="entry name" value="PPM-type phosphatase domain"/>
    <property type="match status" value="2"/>
</dbReference>
<evidence type="ECO:0000256" key="6">
    <source>
        <dbReference type="SAM" id="MobiDB-lite"/>
    </source>
</evidence>
<proteinExistence type="inferred from homology"/>
<keyword evidence="2" id="KW-0479">Metal-binding</keyword>
<dbReference type="PANTHER" id="PTHR13832:SF837">
    <property type="entry name" value="PROTEIN PHOSPHATASE 2C-LIKE DOMAIN-CONTAINING PROTEIN 1"/>
    <property type="match status" value="1"/>
</dbReference>
<comment type="similarity">
    <text evidence="1 5">Belongs to the PP2C family.</text>
</comment>
<keyword evidence="3 5" id="KW-0378">Hydrolase</keyword>
<accession>A0A2S9ZW90</accession>
<dbReference type="CDD" id="cd00143">
    <property type="entry name" value="PP2Cc"/>
    <property type="match status" value="1"/>
</dbReference>
<evidence type="ECO:0000256" key="2">
    <source>
        <dbReference type="ARBA" id="ARBA00022723"/>
    </source>
</evidence>
<protein>
    <submittedName>
        <fullName evidence="8">Protein phosphatase 2C-domain containing protein</fullName>
    </submittedName>
</protein>
<dbReference type="GO" id="GO:0004722">
    <property type="term" value="F:protein serine/threonine phosphatase activity"/>
    <property type="evidence" value="ECO:0007669"/>
    <property type="project" value="InterPro"/>
</dbReference>
<dbReference type="EMBL" id="LCTV02000017">
    <property type="protein sequence ID" value="PRQ70014.1"/>
    <property type="molecule type" value="Genomic_DNA"/>
</dbReference>
<feature type="compositionally biased region" description="Polar residues" evidence="6">
    <location>
        <begin position="323"/>
        <end position="345"/>
    </location>
</feature>
<feature type="compositionally biased region" description="Low complexity" evidence="6">
    <location>
        <begin position="346"/>
        <end position="360"/>
    </location>
</feature>
<gene>
    <name evidence="8" type="ORF">AAT19DRAFT_11667</name>
</gene>
<dbReference type="Pfam" id="PF00481">
    <property type="entry name" value="PP2C"/>
    <property type="match status" value="2"/>
</dbReference>
<feature type="region of interest" description="Disordered" evidence="6">
    <location>
        <begin position="270"/>
        <end position="373"/>
    </location>
</feature>
<dbReference type="InterPro" id="IPR036457">
    <property type="entry name" value="PPM-type-like_dom_sf"/>
</dbReference>
<dbReference type="InterPro" id="IPR001932">
    <property type="entry name" value="PPM-type_phosphatase-like_dom"/>
</dbReference>
<organism evidence="8 9">
    <name type="scientific">Rhodotorula toruloides</name>
    <name type="common">Yeast</name>
    <name type="synonym">Rhodosporidium toruloides</name>
    <dbReference type="NCBI Taxonomy" id="5286"/>
    <lineage>
        <taxon>Eukaryota</taxon>
        <taxon>Fungi</taxon>
        <taxon>Dikarya</taxon>
        <taxon>Basidiomycota</taxon>
        <taxon>Pucciniomycotina</taxon>
        <taxon>Microbotryomycetes</taxon>
        <taxon>Sporidiobolales</taxon>
        <taxon>Sporidiobolaceae</taxon>
        <taxon>Rhodotorula</taxon>
    </lineage>
</organism>
<reference evidence="8 9" key="1">
    <citation type="journal article" date="2018" name="Elife">
        <title>Functional genomics of lipid metabolism in the oleaginous yeast Rhodosporidium toruloides.</title>
        <authorList>
            <person name="Coradetti S.T."/>
            <person name="Pinel D."/>
            <person name="Geiselman G."/>
            <person name="Ito M."/>
            <person name="Mondo S."/>
            <person name="Reilly M.C."/>
            <person name="Cheng Y.F."/>
            <person name="Bauer S."/>
            <person name="Grigoriev I."/>
            <person name="Gladden J.M."/>
            <person name="Simmons B.A."/>
            <person name="Brem R."/>
            <person name="Arkin A.P."/>
            <person name="Skerker J.M."/>
        </authorList>
    </citation>
    <scope>NUCLEOTIDE SEQUENCE [LARGE SCALE GENOMIC DNA]</scope>
    <source>
        <strain evidence="8 9">NBRC 0880</strain>
    </source>
</reference>
<dbReference type="InterPro" id="IPR000222">
    <property type="entry name" value="PP2C_BS"/>
</dbReference>
<evidence type="ECO:0000256" key="3">
    <source>
        <dbReference type="ARBA" id="ARBA00022801"/>
    </source>
</evidence>
<comment type="caution">
    <text evidence="8">The sequence shown here is derived from an EMBL/GenBank/DDBJ whole genome shotgun (WGS) entry which is preliminary data.</text>
</comment>
<feature type="domain" description="PPM-type phosphatase" evidence="7">
    <location>
        <begin position="129"/>
        <end position="520"/>
    </location>
</feature>
<sequence length="543" mass="56961">MCADTDDVSDTTQLTLHLPHSDSPAIPPLHTRRSGSSLSPLAKDGSGSPPNLRIDVDAVNATTSPAPEEAGGPGLIPSSSSSSRSVAVGAKMSDPDARTVEQTEADGKDTYGTLNQHPKRGENEECGFKVGVSVDRNKKCRRVMEDAHSFIYDFGGIRGQGYFAVFDGHAGKHAAEWCGHHFHEHLLDNLRKAPATPVPDLLNATFHTVDQKLSELAAQDGTHSGCTAVTCFLRLEEDDGQPAGEASGVSGEVVEVREGEKVEADAEGALKAARGETQPLNDESKRGLAGDGGESAEKGGLGARTASDVKNKIKNMLKGHGSGSSFGNESALSTSAGNTPQSSANPSPTSTRSTQSTQSSVATPDVSISKPAVKKKAAKRTLYTANVGDARAVLSRGGKAVRLTYDHKGSDMREAKRISDAGGFVLNNRVNGVLAVTRSLGDSSMKEFVVGAPFTTETTLGPEDDYLIVACDGLWDVCSDQEAVDLIHDIDDPQEASQKLLDHALNQFSSDNLSILVVKTKLGDSAAKVDGFVEGPQHGHASA</sequence>
<dbReference type="PROSITE" id="PS51746">
    <property type="entry name" value="PPM_2"/>
    <property type="match status" value="1"/>
</dbReference>
<dbReference type="PANTHER" id="PTHR13832">
    <property type="entry name" value="PROTEIN PHOSPHATASE 2C"/>
    <property type="match status" value="1"/>
</dbReference>
<evidence type="ECO:0000313" key="8">
    <source>
        <dbReference type="EMBL" id="PRQ70014.1"/>
    </source>
</evidence>
<dbReference type="InterPro" id="IPR015655">
    <property type="entry name" value="PP2C"/>
</dbReference>
<dbReference type="Proteomes" id="UP000239560">
    <property type="component" value="Unassembled WGS sequence"/>
</dbReference>
<dbReference type="SUPFAM" id="SSF81606">
    <property type="entry name" value="PP2C-like"/>
    <property type="match status" value="2"/>
</dbReference>
<dbReference type="AlphaFoldDB" id="A0A2S9ZW90"/>
<evidence type="ECO:0000313" key="9">
    <source>
        <dbReference type="Proteomes" id="UP000239560"/>
    </source>
</evidence>
<dbReference type="GO" id="GO:0046872">
    <property type="term" value="F:metal ion binding"/>
    <property type="evidence" value="ECO:0007669"/>
    <property type="project" value="UniProtKB-KW"/>
</dbReference>
<dbReference type="OrthoDB" id="10264738at2759"/>
<evidence type="ECO:0000256" key="5">
    <source>
        <dbReference type="RuleBase" id="RU003465"/>
    </source>
</evidence>
<evidence type="ECO:0000256" key="4">
    <source>
        <dbReference type="ARBA" id="ARBA00022912"/>
    </source>
</evidence>
<name>A0A2S9ZW90_RHOTO</name>